<sequence length="39" mass="4027">MHHGTRGMSAHAPDGQAPSVHAFLPPDGQPSDPARIVSP</sequence>
<name>E7RW47_9BURK</name>
<dbReference type="AlphaFoldDB" id="E7RW47"/>
<keyword evidence="3" id="KW-1185">Reference proteome</keyword>
<evidence type="ECO:0000313" key="3">
    <source>
        <dbReference type="Proteomes" id="UP000011021"/>
    </source>
</evidence>
<organism evidence="2 3">
    <name type="scientific">Lautropia mirabilis ATCC 51599</name>
    <dbReference type="NCBI Taxonomy" id="887898"/>
    <lineage>
        <taxon>Bacteria</taxon>
        <taxon>Pseudomonadati</taxon>
        <taxon>Pseudomonadota</taxon>
        <taxon>Betaproteobacteria</taxon>
        <taxon>Burkholderiales</taxon>
        <taxon>Burkholderiaceae</taxon>
        <taxon>Lautropia</taxon>
    </lineage>
</organism>
<feature type="region of interest" description="Disordered" evidence="1">
    <location>
        <begin position="1"/>
        <end position="39"/>
    </location>
</feature>
<gene>
    <name evidence="2" type="ORF">HMPREF0551_1018</name>
</gene>
<dbReference type="EMBL" id="AEQP01000003">
    <property type="protein sequence ID" value="EFV95530.1"/>
    <property type="molecule type" value="Genomic_DNA"/>
</dbReference>
<dbReference type="STRING" id="887898.HMPREF0551_1018"/>
<evidence type="ECO:0000313" key="2">
    <source>
        <dbReference type="EMBL" id="EFV95530.1"/>
    </source>
</evidence>
<comment type="caution">
    <text evidence="2">The sequence shown here is derived from an EMBL/GenBank/DDBJ whole genome shotgun (WGS) entry which is preliminary data.</text>
</comment>
<proteinExistence type="predicted"/>
<dbReference type="HOGENOM" id="CLU_3312018_0_0_4"/>
<protein>
    <submittedName>
        <fullName evidence="2">Uncharacterized protein</fullName>
    </submittedName>
</protein>
<accession>E7RW47</accession>
<evidence type="ECO:0000256" key="1">
    <source>
        <dbReference type="SAM" id="MobiDB-lite"/>
    </source>
</evidence>
<dbReference type="Proteomes" id="UP000011021">
    <property type="component" value="Unassembled WGS sequence"/>
</dbReference>
<reference evidence="2 3" key="1">
    <citation type="submission" date="2010-12" db="EMBL/GenBank/DDBJ databases">
        <authorList>
            <person name="Muzny D."/>
            <person name="Qin X."/>
            <person name="Deng J."/>
            <person name="Jiang H."/>
            <person name="Liu Y."/>
            <person name="Qu J."/>
            <person name="Song X.-Z."/>
            <person name="Zhang L."/>
            <person name="Thornton R."/>
            <person name="Coyle M."/>
            <person name="Francisco L."/>
            <person name="Jackson L."/>
            <person name="Javaid M."/>
            <person name="Korchina V."/>
            <person name="Kovar C."/>
            <person name="Mata R."/>
            <person name="Mathew T."/>
            <person name="Ngo R."/>
            <person name="Nguyen L."/>
            <person name="Nguyen N."/>
            <person name="Okwuonu G."/>
            <person name="Ongeri F."/>
            <person name="Pham C."/>
            <person name="Simmons D."/>
            <person name="Wilczek-Boney K."/>
            <person name="Hale W."/>
            <person name="Jakkamsetti A."/>
            <person name="Pham P."/>
            <person name="Ruth R."/>
            <person name="San Lucas F."/>
            <person name="Warren J."/>
            <person name="Zhang J."/>
            <person name="Zhao Z."/>
            <person name="Zhou C."/>
            <person name="Zhu D."/>
            <person name="Lee S."/>
            <person name="Bess C."/>
            <person name="Blankenburg K."/>
            <person name="Forbes L."/>
            <person name="Fu Q."/>
            <person name="Gubbala S."/>
            <person name="Hirani K."/>
            <person name="Jayaseelan J.C."/>
            <person name="Lara F."/>
            <person name="Munidasa M."/>
            <person name="Palculict T."/>
            <person name="Patil S."/>
            <person name="Pu L.-L."/>
            <person name="Saada N."/>
            <person name="Tang L."/>
            <person name="Weissenberger G."/>
            <person name="Zhu Y."/>
            <person name="Hemphill L."/>
            <person name="Shang Y."/>
            <person name="Youmans B."/>
            <person name="Ayvaz T."/>
            <person name="Ross M."/>
            <person name="Santibanez J."/>
            <person name="Aqrawi P."/>
            <person name="Gross S."/>
            <person name="Joshi V."/>
            <person name="Fowler G."/>
            <person name="Nazareth L."/>
            <person name="Reid J."/>
            <person name="Worley K."/>
            <person name="Petrosino J."/>
            <person name="Highlander S."/>
            <person name="Gibbs R."/>
        </authorList>
    </citation>
    <scope>NUCLEOTIDE SEQUENCE [LARGE SCALE GENOMIC DNA]</scope>
    <source>
        <strain evidence="2 3">ATCC 51599</strain>
    </source>
</reference>